<protein>
    <submittedName>
        <fullName evidence="1">Uncharacterized protein</fullName>
    </submittedName>
</protein>
<dbReference type="RefSeq" id="WP_102774933.1">
    <property type="nucleotide sequence ID" value="NZ_POQS01000006.1"/>
</dbReference>
<dbReference type="Proteomes" id="UP000235994">
    <property type="component" value="Unassembled WGS sequence"/>
</dbReference>
<reference evidence="1 2" key="1">
    <citation type="submission" date="2018-01" db="EMBL/GenBank/DDBJ databases">
        <title>The draft genome of an aniline degradation strain ANB-1.</title>
        <authorList>
            <person name="Zhang L."/>
            <person name="Jiang J."/>
        </authorList>
    </citation>
    <scope>NUCLEOTIDE SEQUENCE [LARGE SCALE GENOMIC DNA]</scope>
    <source>
        <strain evidence="1 2">ANB-1</strain>
    </source>
</reference>
<sequence length="140" mass="15584">MRRLPFIEFMELLEFSHLRFEPPEPAAGAALLGTLEWRNGPQHDAGDASGIYVCSTLEALRDAVLSPEAAEIHIDSPARGRIRLRAIARHRSAAARPPCIRVDLSALIRRVLVPAAAPAHLYDLVRHVVMTRLWIEVARV</sequence>
<name>A0A2N8KEL1_9BURK</name>
<dbReference type="EMBL" id="POQS01000006">
    <property type="protein sequence ID" value="PND31879.1"/>
    <property type="molecule type" value="Genomic_DNA"/>
</dbReference>
<proteinExistence type="predicted"/>
<evidence type="ECO:0000313" key="1">
    <source>
        <dbReference type="EMBL" id="PND31879.1"/>
    </source>
</evidence>
<evidence type="ECO:0000313" key="2">
    <source>
        <dbReference type="Proteomes" id="UP000235994"/>
    </source>
</evidence>
<organism evidence="1 2">
    <name type="scientific">Achromobacter pulmonis</name>
    <dbReference type="NCBI Taxonomy" id="1389932"/>
    <lineage>
        <taxon>Bacteria</taxon>
        <taxon>Pseudomonadati</taxon>
        <taxon>Pseudomonadota</taxon>
        <taxon>Betaproteobacteria</taxon>
        <taxon>Burkholderiales</taxon>
        <taxon>Alcaligenaceae</taxon>
        <taxon>Achromobacter</taxon>
    </lineage>
</organism>
<gene>
    <name evidence="1" type="ORF">C1I89_21600</name>
</gene>
<keyword evidence="2" id="KW-1185">Reference proteome</keyword>
<comment type="caution">
    <text evidence="1">The sequence shown here is derived from an EMBL/GenBank/DDBJ whole genome shotgun (WGS) entry which is preliminary data.</text>
</comment>
<dbReference type="AlphaFoldDB" id="A0A2N8KEL1"/>
<accession>A0A2N8KEL1</accession>